<evidence type="ECO:0008006" key="4">
    <source>
        <dbReference type="Google" id="ProtNLM"/>
    </source>
</evidence>
<gene>
    <name evidence="3" type="ORF">PWN146_02597</name>
</gene>
<dbReference type="Pfam" id="PF24222">
    <property type="entry name" value="MrpH_N"/>
    <property type="match status" value="1"/>
</dbReference>
<feature type="domain" description="Fimbrial adhesin MrpH N-terminal" evidence="1">
    <location>
        <begin position="22"/>
        <end position="167"/>
    </location>
</feature>
<feature type="domain" description="Fimbrial adhesin MrpH C-terminal" evidence="2">
    <location>
        <begin position="169"/>
        <end position="280"/>
    </location>
</feature>
<organism evidence="3">
    <name type="scientific">Serratia marcescens</name>
    <dbReference type="NCBI Taxonomy" id="615"/>
    <lineage>
        <taxon>Bacteria</taxon>
        <taxon>Pseudomonadati</taxon>
        <taxon>Pseudomonadota</taxon>
        <taxon>Gammaproteobacteria</taxon>
        <taxon>Enterobacterales</taxon>
        <taxon>Yersiniaceae</taxon>
        <taxon>Serratia</taxon>
    </lineage>
</organism>
<dbReference type="InterPro" id="IPR057010">
    <property type="entry name" value="MrpH_C"/>
</dbReference>
<dbReference type="EMBL" id="LT575490">
    <property type="protein sequence ID" value="SAY43904.1"/>
    <property type="molecule type" value="Genomic_DNA"/>
</dbReference>
<evidence type="ECO:0000259" key="1">
    <source>
        <dbReference type="Pfam" id="PF24222"/>
    </source>
</evidence>
<sequence>MQRVHFRWMYLLLGLLPGLCSAQIYSYVTKSTGSPSNASYEFVLESWDTDDSSPNPCYQQSMCAVGINHRHTSANTGGSTAVTPSTSIVGSGRYPQITQLRTMGELSRFYQNIYPLPIVGATSHVGDAITQECVGLFYTTSSSSVVQGASARLMPSSVCGIAPPPVGVCGIDEQQLDLNHGVLPDTELVGNTARGSLRVVCSQKMNIVMYIRVGSNGRLDLGNSGVYSTLRINGALGNLGYQFTSDTRGVTVPITSTLGVTGTVKAGDYSGQSVAILALP</sequence>
<evidence type="ECO:0000259" key="2">
    <source>
        <dbReference type="Pfam" id="PF24223"/>
    </source>
</evidence>
<protein>
    <recommendedName>
        <fullName evidence="4">Adhesin</fullName>
    </recommendedName>
</protein>
<proteinExistence type="predicted"/>
<accession>A0A1C3HFT1</accession>
<dbReference type="Gene3D" id="2.60.40.1090">
    <property type="entry name" value="Fimbrial-type adhesion domain"/>
    <property type="match status" value="1"/>
</dbReference>
<dbReference type="RefSeq" id="WP_201965707.1">
    <property type="nucleotide sequence ID" value="NZ_JAFFPY010000001.1"/>
</dbReference>
<name>A0A1C3HFT1_SERMA</name>
<reference evidence="3" key="1">
    <citation type="submission" date="2016-05" db="EMBL/GenBank/DDBJ databases">
        <authorList>
            <person name="Cock P.J.A."/>
            <person name="Cock P.J.A."/>
        </authorList>
    </citation>
    <scope>NUCLEOTIDE SEQUENCE</scope>
    <source>
        <strain evidence="3">PWN146_assembly</strain>
    </source>
</reference>
<dbReference type="GO" id="GO:0007155">
    <property type="term" value="P:cell adhesion"/>
    <property type="evidence" value="ECO:0007669"/>
    <property type="project" value="InterPro"/>
</dbReference>
<evidence type="ECO:0000313" key="3">
    <source>
        <dbReference type="EMBL" id="SAY43904.1"/>
    </source>
</evidence>
<dbReference type="Pfam" id="PF24223">
    <property type="entry name" value="MrpH_C"/>
    <property type="match status" value="1"/>
</dbReference>
<dbReference type="CDD" id="cd22566">
    <property type="entry name" value="MrpH-like"/>
    <property type="match status" value="1"/>
</dbReference>
<dbReference type="InterPro" id="IPR057009">
    <property type="entry name" value="MrpH_N"/>
</dbReference>
<dbReference type="InterPro" id="IPR036937">
    <property type="entry name" value="Adhesion_dom_fimbrial_sf"/>
</dbReference>
<dbReference type="AlphaFoldDB" id="A0A1C3HFT1"/>
<dbReference type="GO" id="GO:0009289">
    <property type="term" value="C:pilus"/>
    <property type="evidence" value="ECO:0007669"/>
    <property type="project" value="InterPro"/>
</dbReference>